<dbReference type="InterPro" id="IPR044974">
    <property type="entry name" value="Disease_R_plants"/>
</dbReference>
<dbReference type="EMBL" id="JBBPBK010000001">
    <property type="protein sequence ID" value="KAK9292451.1"/>
    <property type="molecule type" value="Genomic_DNA"/>
</dbReference>
<dbReference type="InterPro" id="IPR000157">
    <property type="entry name" value="TIR_dom"/>
</dbReference>
<dbReference type="SMART" id="SM00382">
    <property type="entry name" value="AAA"/>
    <property type="match status" value="2"/>
</dbReference>
<keyword evidence="3" id="KW-0520">NAD</keyword>
<feature type="compositionally biased region" description="Low complexity" evidence="4">
    <location>
        <begin position="339"/>
        <end position="354"/>
    </location>
</feature>
<dbReference type="Gene3D" id="1.10.8.430">
    <property type="entry name" value="Helical domain of apoptotic protease-activating factors"/>
    <property type="match status" value="2"/>
</dbReference>
<dbReference type="FunFam" id="3.40.50.10140:FF:000007">
    <property type="entry name" value="Disease resistance protein (TIR-NBS-LRR class)"/>
    <property type="match status" value="2"/>
</dbReference>
<dbReference type="Proteomes" id="UP001415857">
    <property type="component" value="Unassembled WGS sequence"/>
</dbReference>
<dbReference type="SMART" id="SM00255">
    <property type="entry name" value="TIR"/>
    <property type="match status" value="3"/>
</dbReference>
<dbReference type="Gene3D" id="3.40.50.10140">
    <property type="entry name" value="Toll/interleukin-1 receptor homology (TIR) domain"/>
    <property type="match status" value="3"/>
</dbReference>
<dbReference type="PROSITE" id="PS50104">
    <property type="entry name" value="TIR"/>
    <property type="match status" value="3"/>
</dbReference>
<evidence type="ECO:0000256" key="2">
    <source>
        <dbReference type="ARBA" id="ARBA00022737"/>
    </source>
</evidence>
<organism evidence="7 8">
    <name type="scientific">Liquidambar formosana</name>
    <name type="common">Formosan gum</name>
    <dbReference type="NCBI Taxonomy" id="63359"/>
    <lineage>
        <taxon>Eukaryota</taxon>
        <taxon>Viridiplantae</taxon>
        <taxon>Streptophyta</taxon>
        <taxon>Embryophyta</taxon>
        <taxon>Tracheophyta</taxon>
        <taxon>Spermatophyta</taxon>
        <taxon>Magnoliopsida</taxon>
        <taxon>eudicotyledons</taxon>
        <taxon>Gunneridae</taxon>
        <taxon>Pentapetalae</taxon>
        <taxon>Saxifragales</taxon>
        <taxon>Altingiaceae</taxon>
        <taxon>Liquidambar</taxon>
    </lineage>
</organism>
<dbReference type="InterPro" id="IPR032675">
    <property type="entry name" value="LRR_dom_sf"/>
</dbReference>
<dbReference type="PANTHER" id="PTHR11017">
    <property type="entry name" value="LEUCINE-RICH REPEAT-CONTAINING PROTEIN"/>
    <property type="match status" value="1"/>
</dbReference>
<proteinExistence type="predicted"/>
<dbReference type="SUPFAM" id="SSF52540">
    <property type="entry name" value="P-loop containing nucleoside triphosphate hydrolases"/>
    <property type="match status" value="2"/>
</dbReference>
<reference evidence="7 8" key="1">
    <citation type="journal article" date="2024" name="Plant J.">
        <title>Genome sequences and population genomics reveal climatic adaptation and genomic divergence between two closely related sweetgum species.</title>
        <authorList>
            <person name="Xu W.Q."/>
            <person name="Ren C.Q."/>
            <person name="Zhang X.Y."/>
            <person name="Comes H.P."/>
            <person name="Liu X.H."/>
            <person name="Li Y.G."/>
            <person name="Kettle C.J."/>
            <person name="Jalonen R."/>
            <person name="Gaisberger H."/>
            <person name="Ma Y.Z."/>
            <person name="Qiu Y.X."/>
        </authorList>
    </citation>
    <scope>NUCLEOTIDE SEQUENCE [LARGE SCALE GENOMIC DNA]</scope>
    <source>
        <strain evidence="7">Hangzhou</strain>
    </source>
</reference>
<dbReference type="GO" id="GO:0043531">
    <property type="term" value="F:ADP binding"/>
    <property type="evidence" value="ECO:0007669"/>
    <property type="project" value="InterPro"/>
</dbReference>
<dbReference type="InterPro" id="IPR035897">
    <property type="entry name" value="Toll_tir_struct_dom_sf"/>
</dbReference>
<feature type="region of interest" description="Disordered" evidence="4">
    <location>
        <begin position="330"/>
        <end position="355"/>
    </location>
</feature>
<dbReference type="InterPro" id="IPR058192">
    <property type="entry name" value="WHD_ROQ1-like"/>
</dbReference>
<protein>
    <recommendedName>
        <fullName evidence="6">TIR domain-containing protein</fullName>
    </recommendedName>
</protein>
<dbReference type="Pfam" id="PF00931">
    <property type="entry name" value="NB-ARC"/>
    <property type="match status" value="2"/>
</dbReference>
<evidence type="ECO:0000313" key="8">
    <source>
        <dbReference type="Proteomes" id="UP001415857"/>
    </source>
</evidence>
<comment type="caution">
    <text evidence="7">The sequence shown here is derived from an EMBL/GenBank/DDBJ whole genome shotgun (WGS) entry which is preliminary data.</text>
</comment>
<evidence type="ECO:0000256" key="5">
    <source>
        <dbReference type="SAM" id="Phobius"/>
    </source>
</evidence>
<dbReference type="PANTHER" id="PTHR11017:SF570">
    <property type="entry name" value="DISEASE RESISTANCE PROTEIN (TIR-NBS CLASS)-RELATED"/>
    <property type="match status" value="1"/>
</dbReference>
<dbReference type="InterPro" id="IPR042197">
    <property type="entry name" value="Apaf_helical"/>
</dbReference>
<dbReference type="InterPro" id="IPR027417">
    <property type="entry name" value="P-loop_NTPase"/>
</dbReference>
<evidence type="ECO:0000313" key="7">
    <source>
        <dbReference type="EMBL" id="KAK9292451.1"/>
    </source>
</evidence>
<sequence length="1491" mass="171375">MDWWDFIEFVARSFILRIVCSILDVLLFQTFASIAYLFQIFTTIADDLRYIGPDFISIIVELLRYIGLHFISLIVEGVRFHLEVRVADVVASVIFRMFKFLKKRVFAAATDRNSTSFASDSDSASASASASEFGGEYEVFLNYRGIDTGCGFTDFLYTYLVDAGIRTFRYDDELRVGGEIGPELLKSIEVSKISISIFSKNYASSEWCLHELAQMVECQRTMGQKIFPIFFDVEPSDVRHQSGSYEEAFRQHKKRFDKKTVQGWKDALREVGKLKGWELKQTNGRQGQLISMVVSKVLFELKNNYMVVTDSLVEVDHHVEKMDFEENTKKLKRSPSFRTAQNTSSTPSASASASGGKCDVFLSFRGEDTSKDFTDFLYKRLGDAGIRPFRNEDDLEDIGPKSLKAIQESKISIPIFSKNYASSYCCLRELSQMVECHRTTGQKILPIYYNINRSDVRRQEGSYEKAFLLHDNLFDEKIVQGWKEALTEVANLKGWHLKKETFGHQEKLVKMVVEKALLELKKNYMITTDNLVGIDHHVKQMRGLLNVDSDDVSIVGIHGMSGIGKTTIAKVIYNQLYEHFDHCGFLADVREMSQHHMGLVNLKNQLISTILKRKCPNIANVEEGINIFKDTVCGKKVLIVLDDVDRKSQFDYLVGKHHWFSPGSRIIVTTRDTGILDGLEVESRYEPPLMERGHSLQLFCKHAFRRESPPEDYDILSRSVVSTIRGLPLALEIIGSFLLGKGKVVWKDTLMKLEEIPVENVQEKLIISYKALNDEQKQIFLDIACLFTGKDKTNPFYMWDDCNFYPTNGIDVLDLRSLVKIGEDNMLWMHDQLRDLGRELVRKENSKEVWERSRLWHHEEALDIIKRHMRTEMVEALCLDKRLESGDPYFTNEDFKQLPNLRFLHVDNADLAGDFNHLLSKLRWLHWHGCPGNIKPINFYLINLVILDLSYSKITDDWDTWSQLKVAKRLKVLDLSYCVHLTRTPNFSTFATLERLILEGCENLVQIDPSIEYLINLRVLNISNSGVKSFADAIGNLPELPELELTLGCFNPQWEISRNIGGLSSSPASALGGEYEVFLSYRGKDTRYGFTDYLYNDLVNVGIRTFRDDDDDLHVGEEIGPEHQKVIQESRISIPIFSRGYAFSKCCLFELAQMVECLRTMGHKIFPIFYDVKPFDVQHQEGTYKEAFCQHEKHFDEKTIQGWKEALRVVGQLNGFELETETNGNEGELVKMVVSKVLFELKKNYMVVTDNLVGIDHHFEEMMRLLHVDCNDVLIVGIHGMDGIGKTTIAKVVYNELSERFECCSFLSNVQEILQREGIVNLQNKFLSKILNQKCFNMANVDEGIKRIKEMLSRKKVLIVLDDVDKEFQFDMLAIKREWFGLGSRIIVTTRNKEVLNVLKVDETYEPPSMELDQSLKLFSKHAFKRDFPPKGYVIVSLKVVSIVGGLPLALEIIGSFLFYQERAIWEETLMRLKKTSSQTVQKRLEYLANL</sequence>
<dbReference type="SUPFAM" id="SSF52058">
    <property type="entry name" value="L domain-like"/>
    <property type="match status" value="1"/>
</dbReference>
<dbReference type="InterPro" id="IPR003593">
    <property type="entry name" value="AAA+_ATPase"/>
</dbReference>
<evidence type="ECO:0000256" key="3">
    <source>
        <dbReference type="ARBA" id="ARBA00023027"/>
    </source>
</evidence>
<keyword evidence="5" id="KW-0812">Transmembrane</keyword>
<gene>
    <name evidence="7" type="ORF">L1049_020423</name>
</gene>
<dbReference type="SUPFAM" id="SSF52200">
    <property type="entry name" value="Toll/Interleukin receptor TIR domain"/>
    <property type="match status" value="3"/>
</dbReference>
<accession>A0AAP0X605</accession>
<evidence type="ECO:0000256" key="1">
    <source>
        <dbReference type="ARBA" id="ARBA00022614"/>
    </source>
</evidence>
<keyword evidence="8" id="KW-1185">Reference proteome</keyword>
<keyword evidence="5" id="KW-1133">Transmembrane helix</keyword>
<keyword evidence="1" id="KW-0433">Leucine-rich repeat</keyword>
<feature type="domain" description="TIR" evidence="6">
    <location>
        <begin position="356"/>
        <end position="520"/>
    </location>
</feature>
<keyword evidence="2" id="KW-0677">Repeat</keyword>
<evidence type="ECO:0000256" key="4">
    <source>
        <dbReference type="SAM" id="MobiDB-lite"/>
    </source>
</evidence>
<dbReference type="Pfam" id="PF23282">
    <property type="entry name" value="WHD_ROQ1"/>
    <property type="match status" value="1"/>
</dbReference>
<dbReference type="PRINTS" id="PR00364">
    <property type="entry name" value="DISEASERSIST"/>
</dbReference>
<dbReference type="Gene3D" id="3.40.50.300">
    <property type="entry name" value="P-loop containing nucleotide triphosphate hydrolases"/>
    <property type="match status" value="2"/>
</dbReference>
<dbReference type="GO" id="GO:0007165">
    <property type="term" value="P:signal transduction"/>
    <property type="evidence" value="ECO:0007669"/>
    <property type="project" value="InterPro"/>
</dbReference>
<name>A0AAP0X605_LIQFO</name>
<evidence type="ECO:0000259" key="6">
    <source>
        <dbReference type="PROSITE" id="PS50104"/>
    </source>
</evidence>
<dbReference type="Gene3D" id="3.80.10.10">
    <property type="entry name" value="Ribonuclease Inhibitor"/>
    <property type="match status" value="1"/>
</dbReference>
<feature type="domain" description="TIR" evidence="6">
    <location>
        <begin position="135"/>
        <end position="298"/>
    </location>
</feature>
<dbReference type="InterPro" id="IPR002182">
    <property type="entry name" value="NB-ARC"/>
</dbReference>
<dbReference type="Pfam" id="PF01582">
    <property type="entry name" value="TIR"/>
    <property type="match status" value="3"/>
</dbReference>
<keyword evidence="5" id="KW-0472">Membrane</keyword>
<feature type="domain" description="TIR" evidence="6">
    <location>
        <begin position="1073"/>
        <end position="1241"/>
    </location>
</feature>
<feature type="transmembrane region" description="Helical" evidence="5">
    <location>
        <begin position="14"/>
        <end position="38"/>
    </location>
</feature>
<dbReference type="GO" id="GO:0006952">
    <property type="term" value="P:defense response"/>
    <property type="evidence" value="ECO:0007669"/>
    <property type="project" value="InterPro"/>
</dbReference>